<evidence type="ECO:0000256" key="1">
    <source>
        <dbReference type="SAM" id="Phobius"/>
    </source>
</evidence>
<organism evidence="2 3">
    <name type="scientific">Meloidogyne enterolobii</name>
    <name type="common">Root-knot nematode worm</name>
    <name type="synonym">Meloidogyne mayaguensis</name>
    <dbReference type="NCBI Taxonomy" id="390850"/>
    <lineage>
        <taxon>Eukaryota</taxon>
        <taxon>Metazoa</taxon>
        <taxon>Ecdysozoa</taxon>
        <taxon>Nematoda</taxon>
        <taxon>Chromadorea</taxon>
        <taxon>Rhabditida</taxon>
        <taxon>Tylenchina</taxon>
        <taxon>Tylenchomorpha</taxon>
        <taxon>Tylenchoidea</taxon>
        <taxon>Meloidogynidae</taxon>
        <taxon>Meloidogyninae</taxon>
        <taxon>Meloidogyne</taxon>
    </lineage>
</organism>
<keyword evidence="1" id="KW-1133">Transmembrane helix</keyword>
<sequence length="53" mass="6244">MSCLSTELTRCATVFLMADCFFLCSHSLFLSLLSYYFFSFVVLWSFVYSQHHN</sequence>
<reference evidence="2 3" key="1">
    <citation type="submission" date="2020-08" db="EMBL/GenBank/DDBJ databases">
        <authorList>
            <person name="Koutsovoulos G."/>
            <person name="Danchin GJ E."/>
        </authorList>
    </citation>
    <scope>NUCLEOTIDE SEQUENCE [LARGE SCALE GENOMIC DNA]</scope>
</reference>
<protein>
    <submittedName>
        <fullName evidence="2">Uncharacterized protein</fullName>
    </submittedName>
</protein>
<keyword evidence="1" id="KW-0812">Transmembrane</keyword>
<comment type="caution">
    <text evidence="2">The sequence shown here is derived from an EMBL/GenBank/DDBJ whole genome shotgun (WGS) entry which is preliminary data.</text>
</comment>
<evidence type="ECO:0000313" key="3">
    <source>
        <dbReference type="Proteomes" id="UP000580250"/>
    </source>
</evidence>
<feature type="transmembrane region" description="Helical" evidence="1">
    <location>
        <begin position="12"/>
        <end position="38"/>
    </location>
</feature>
<dbReference type="AlphaFoldDB" id="A0A6V7TR99"/>
<proteinExistence type="predicted"/>
<evidence type="ECO:0000313" key="2">
    <source>
        <dbReference type="EMBL" id="CAD2130065.1"/>
    </source>
</evidence>
<accession>A0A6V7TR99</accession>
<dbReference type="EMBL" id="CAJEWN010000009">
    <property type="protein sequence ID" value="CAD2130065.1"/>
    <property type="molecule type" value="Genomic_DNA"/>
</dbReference>
<gene>
    <name evidence="2" type="ORF">MENT_LOCUS2818</name>
</gene>
<dbReference type="Proteomes" id="UP000580250">
    <property type="component" value="Unassembled WGS sequence"/>
</dbReference>
<keyword evidence="1" id="KW-0472">Membrane</keyword>
<name>A0A6V7TR99_MELEN</name>